<organism evidence="4 5">
    <name type="scientific">Streptomyces viridochromogenes</name>
    <dbReference type="NCBI Taxonomy" id="1938"/>
    <lineage>
        <taxon>Bacteria</taxon>
        <taxon>Bacillati</taxon>
        <taxon>Actinomycetota</taxon>
        <taxon>Actinomycetes</taxon>
        <taxon>Kitasatosporales</taxon>
        <taxon>Streptomycetaceae</taxon>
        <taxon>Streptomyces</taxon>
    </lineage>
</organism>
<name>A0A0L8JG43_STRVR</name>
<comment type="caution">
    <text evidence="4">The sequence shown here is derived from an EMBL/GenBank/DDBJ whole genome shotgun (WGS) entry which is preliminary data.</text>
</comment>
<reference evidence="4 5" key="1">
    <citation type="submission" date="2015-06" db="EMBL/GenBank/DDBJ databases">
        <authorList>
            <person name="Hoefler B.C."/>
            <person name="Straight P.D."/>
        </authorList>
    </citation>
    <scope>NUCLEOTIDE SEQUENCE [LARGE SCALE GENOMIC DNA]</scope>
    <source>
        <strain evidence="4 5">NRRL 3427</strain>
    </source>
</reference>
<dbReference type="PROSITE" id="PS50043">
    <property type="entry name" value="HTH_LUXR_2"/>
    <property type="match status" value="1"/>
</dbReference>
<evidence type="ECO:0000256" key="2">
    <source>
        <dbReference type="ARBA" id="ARBA00022840"/>
    </source>
</evidence>
<dbReference type="InterPro" id="IPR016032">
    <property type="entry name" value="Sig_transdc_resp-reg_C-effctor"/>
</dbReference>
<protein>
    <recommendedName>
        <fullName evidence="3">HTH luxR-type domain-containing protein</fullName>
    </recommendedName>
</protein>
<dbReference type="InterPro" id="IPR041664">
    <property type="entry name" value="AAA_16"/>
</dbReference>
<gene>
    <name evidence="4" type="ORF">ADK34_31510</name>
</gene>
<keyword evidence="1" id="KW-0547">Nucleotide-binding</keyword>
<feature type="domain" description="HTH luxR-type" evidence="3">
    <location>
        <begin position="855"/>
        <end position="922"/>
    </location>
</feature>
<evidence type="ECO:0000259" key="3">
    <source>
        <dbReference type="PROSITE" id="PS50043"/>
    </source>
</evidence>
<dbReference type="InterPro" id="IPR036388">
    <property type="entry name" value="WH-like_DNA-bd_sf"/>
</dbReference>
<dbReference type="GO" id="GO:0004016">
    <property type="term" value="F:adenylate cyclase activity"/>
    <property type="evidence" value="ECO:0007669"/>
    <property type="project" value="TreeGrafter"/>
</dbReference>
<dbReference type="GO" id="GO:0005524">
    <property type="term" value="F:ATP binding"/>
    <property type="evidence" value="ECO:0007669"/>
    <property type="project" value="UniProtKB-KW"/>
</dbReference>
<evidence type="ECO:0000256" key="1">
    <source>
        <dbReference type="ARBA" id="ARBA00022741"/>
    </source>
</evidence>
<dbReference type="SMART" id="SM00421">
    <property type="entry name" value="HTH_LUXR"/>
    <property type="match status" value="1"/>
</dbReference>
<dbReference type="Pfam" id="PF00196">
    <property type="entry name" value="GerE"/>
    <property type="match status" value="1"/>
</dbReference>
<evidence type="ECO:0000313" key="4">
    <source>
        <dbReference type="EMBL" id="KOG12606.1"/>
    </source>
</evidence>
<dbReference type="GO" id="GO:0003677">
    <property type="term" value="F:DNA binding"/>
    <property type="evidence" value="ECO:0007669"/>
    <property type="project" value="InterPro"/>
</dbReference>
<dbReference type="InterPro" id="IPR000792">
    <property type="entry name" value="Tscrpt_reg_LuxR_C"/>
</dbReference>
<dbReference type="InterPro" id="IPR027417">
    <property type="entry name" value="P-loop_NTPase"/>
</dbReference>
<dbReference type="SUPFAM" id="SSF52540">
    <property type="entry name" value="P-loop containing nucleoside triphosphate hydrolases"/>
    <property type="match status" value="1"/>
</dbReference>
<dbReference type="OrthoDB" id="7053960at2"/>
<sequence>MITPSAAEASSRLLGRGRETAALRRLLGAARRGNGGALVLRGEPGIGKSALLHQLLEHAEGFSVLRVEGYEFETDLAFAALHQLCRPLIDGIAQLPGAQRTALEAALALSEESAPHRFRAALAVLSLLAEAAAEQPVLCLVDDAQWLDEETLHTLCFVARRLGSERVALVIAARETDRAAVLAPLPSLTVAGLDDSTARALLSSHVLGPLDPRVSDRIVVEARGNPLALLDLSHSTTPERLAGGFAIPPMRSVTMTLQDDYHKRLDVLPLDTQLLLLAAAAEPTGDSSLLWRVIHRLGINPSAAEAAQETGLVTIDTRVRFRHPLVRSAAYTSLSGRERRQVHQALADETSAAVDPDRRAWHRGQAALAPDEAIAADLHAAANRSRARGGAAAAAAFLTLAATLTPDPDRRAARMLEAAQAKHDAGSPSVALDLLRSLTVPAGAPFLAARAQSLRAQIAFDSRRDDPSTQLLLRAAHTMARLDGEAAARTLVEALAGMIFVGRFTPAERKQDIARAAAALPPGTVPQGALDTLFRGTITRLLDGHVAAAPLLRQAVRDYGRDSEHQHNVGWLWIVGSAAMDLCDEEAWAALIDRHVQLARRAGALTALHVGLRYQTLVHLHAGAFDQASACADEAALIAETIDSPPLSASDLTLAAWRGTEEHLSTRLNLRLMEAETAREGRLVTVGHYARAVYLNSIGHHGEALRSAESAAAHDEMGFHTWITPELVEAAAATGQPERAQSVIADLHERTVANDTDWARGLELRCRALLADGAEADAMFREALAHLSRSAARAQCARTHLLYGEWLSRRVHRRTEAGTHLHTAHALLTSMGAHGFAARAKKALKAVGEQPHAVAAPTVDHLTPQERHVARLVATGLTTKEAAAELFVSPRTIDAHLRNIFRKLGIESRRQLRGVAGLVPRLPV</sequence>
<dbReference type="Gene3D" id="1.10.10.10">
    <property type="entry name" value="Winged helix-like DNA-binding domain superfamily/Winged helix DNA-binding domain"/>
    <property type="match status" value="1"/>
</dbReference>
<proteinExistence type="predicted"/>
<dbReference type="Proteomes" id="UP000037023">
    <property type="component" value="Unassembled WGS sequence"/>
</dbReference>
<evidence type="ECO:0000313" key="5">
    <source>
        <dbReference type="Proteomes" id="UP000037023"/>
    </source>
</evidence>
<keyword evidence="2" id="KW-0067">ATP-binding</keyword>
<accession>A0A0L8JG43</accession>
<dbReference type="GO" id="GO:0006355">
    <property type="term" value="P:regulation of DNA-templated transcription"/>
    <property type="evidence" value="ECO:0007669"/>
    <property type="project" value="InterPro"/>
</dbReference>
<dbReference type="GO" id="GO:0005737">
    <property type="term" value="C:cytoplasm"/>
    <property type="evidence" value="ECO:0007669"/>
    <property type="project" value="TreeGrafter"/>
</dbReference>
<dbReference type="PANTHER" id="PTHR16305:SF35">
    <property type="entry name" value="TRANSCRIPTIONAL ACTIVATOR DOMAIN"/>
    <property type="match status" value="1"/>
</dbReference>
<dbReference type="RefSeq" id="WP_063738351.1">
    <property type="nucleotide sequence ID" value="NZ_LGUP01000380.1"/>
</dbReference>
<dbReference type="CDD" id="cd06170">
    <property type="entry name" value="LuxR_C_like"/>
    <property type="match status" value="1"/>
</dbReference>
<dbReference type="AlphaFoldDB" id="A0A0L8JG43"/>
<dbReference type="Pfam" id="PF13191">
    <property type="entry name" value="AAA_16"/>
    <property type="match status" value="1"/>
</dbReference>
<dbReference type="SUPFAM" id="SSF46894">
    <property type="entry name" value="C-terminal effector domain of the bipartite response regulators"/>
    <property type="match status" value="1"/>
</dbReference>
<dbReference type="PATRIC" id="fig|1938.6.peg.6763"/>
<dbReference type="PANTHER" id="PTHR16305">
    <property type="entry name" value="TESTICULAR SOLUBLE ADENYLYL CYCLASE"/>
    <property type="match status" value="1"/>
</dbReference>
<dbReference type="Gene3D" id="3.40.50.300">
    <property type="entry name" value="P-loop containing nucleotide triphosphate hydrolases"/>
    <property type="match status" value="1"/>
</dbReference>
<dbReference type="PRINTS" id="PR00038">
    <property type="entry name" value="HTHLUXR"/>
</dbReference>
<dbReference type="EMBL" id="LGUP01000380">
    <property type="protein sequence ID" value="KOG12606.1"/>
    <property type="molecule type" value="Genomic_DNA"/>
</dbReference>